<dbReference type="SUPFAM" id="SSF82114">
    <property type="entry name" value="Riboflavin kinase-like"/>
    <property type="match status" value="1"/>
</dbReference>
<reference evidence="17 18" key="1">
    <citation type="journal article" date="2014" name="Genome Announc.">
        <title>Draft genome sequences of eight enterohepatic helicobacter species isolated from both laboratory and wild rodents.</title>
        <authorList>
            <person name="Sheh A."/>
            <person name="Shen Z."/>
            <person name="Fox J.G."/>
        </authorList>
    </citation>
    <scope>NUCLEOTIDE SEQUENCE [LARGE SCALE GENOMIC DNA]</scope>
    <source>
        <strain evidence="17 18">MIT 09-6949</strain>
    </source>
</reference>
<dbReference type="GO" id="GO:0009398">
    <property type="term" value="P:FMN biosynthetic process"/>
    <property type="evidence" value="ECO:0007669"/>
    <property type="project" value="UniProtKB-UniRule"/>
</dbReference>
<evidence type="ECO:0000256" key="2">
    <source>
        <dbReference type="ARBA" id="ARBA00004726"/>
    </source>
</evidence>
<evidence type="ECO:0000256" key="10">
    <source>
        <dbReference type="ARBA" id="ARBA00022827"/>
    </source>
</evidence>
<evidence type="ECO:0000256" key="5">
    <source>
        <dbReference type="ARBA" id="ARBA00022643"/>
    </source>
</evidence>
<dbReference type="InterPro" id="IPR023468">
    <property type="entry name" value="Riboflavin_kinase"/>
</dbReference>
<dbReference type="EC" id="2.7.1.26" evidence="15"/>
<keyword evidence="6 15" id="KW-0808">Transferase</keyword>
<name>A0A4U8TAT8_9HELI</name>
<dbReference type="GO" id="GO:0005524">
    <property type="term" value="F:ATP binding"/>
    <property type="evidence" value="ECO:0007669"/>
    <property type="project" value="UniProtKB-UniRule"/>
</dbReference>
<keyword evidence="8 15" id="KW-0547">Nucleotide-binding</keyword>
<dbReference type="GO" id="GO:0003919">
    <property type="term" value="F:FMN adenylyltransferase activity"/>
    <property type="evidence" value="ECO:0007669"/>
    <property type="project" value="UniProtKB-UniRule"/>
</dbReference>
<dbReference type="InterPro" id="IPR015865">
    <property type="entry name" value="Riboflavin_kinase_bac/euk"/>
</dbReference>
<evidence type="ECO:0000256" key="14">
    <source>
        <dbReference type="ARBA" id="ARBA00049494"/>
    </source>
</evidence>
<dbReference type="Gene3D" id="3.40.50.620">
    <property type="entry name" value="HUPs"/>
    <property type="match status" value="1"/>
</dbReference>
<dbReference type="EC" id="2.7.7.2" evidence="15"/>
<dbReference type="InterPro" id="IPR015864">
    <property type="entry name" value="FAD_synthase"/>
</dbReference>
<dbReference type="InterPro" id="IPR023465">
    <property type="entry name" value="Riboflavin_kinase_dom_sf"/>
</dbReference>
<keyword evidence="10 15" id="KW-0274">FAD</keyword>
<evidence type="ECO:0000256" key="6">
    <source>
        <dbReference type="ARBA" id="ARBA00022679"/>
    </source>
</evidence>
<dbReference type="Proteomes" id="UP000029733">
    <property type="component" value="Unassembled WGS sequence"/>
</dbReference>
<dbReference type="Pfam" id="PF06574">
    <property type="entry name" value="FAD_syn"/>
    <property type="match status" value="1"/>
</dbReference>
<evidence type="ECO:0000256" key="3">
    <source>
        <dbReference type="ARBA" id="ARBA00005201"/>
    </source>
</evidence>
<dbReference type="UniPathway" id="UPA00276">
    <property type="reaction ID" value="UER00406"/>
</dbReference>
<dbReference type="InterPro" id="IPR014729">
    <property type="entry name" value="Rossmann-like_a/b/a_fold"/>
</dbReference>
<dbReference type="EMBL" id="JRPR02000002">
    <property type="protein sequence ID" value="TLD96981.1"/>
    <property type="molecule type" value="Genomic_DNA"/>
</dbReference>
<gene>
    <name evidence="17" type="ORF">LS71_005165</name>
</gene>
<comment type="function">
    <text evidence="1">Catalyzes the phosphorylation of riboflavin to FMN followed by the adenylation of FMN to FAD.</text>
</comment>
<comment type="caution">
    <text evidence="17">The sequence shown here is derived from an EMBL/GenBank/DDBJ whole genome shotgun (WGS) entry which is preliminary data.</text>
</comment>
<proteinExistence type="inferred from homology"/>
<dbReference type="GO" id="GO:0009231">
    <property type="term" value="P:riboflavin biosynthetic process"/>
    <property type="evidence" value="ECO:0007669"/>
    <property type="project" value="InterPro"/>
</dbReference>
<dbReference type="PIRSF" id="PIRSF004491">
    <property type="entry name" value="FAD_Synth"/>
    <property type="match status" value="1"/>
</dbReference>
<dbReference type="SMART" id="SM00904">
    <property type="entry name" value="Flavokinase"/>
    <property type="match status" value="1"/>
</dbReference>
<accession>A0A4U8TAT8</accession>
<evidence type="ECO:0000256" key="9">
    <source>
        <dbReference type="ARBA" id="ARBA00022777"/>
    </source>
</evidence>
<evidence type="ECO:0000256" key="15">
    <source>
        <dbReference type="PIRNR" id="PIRNR004491"/>
    </source>
</evidence>
<evidence type="ECO:0000256" key="8">
    <source>
        <dbReference type="ARBA" id="ARBA00022741"/>
    </source>
</evidence>
<sequence length="283" mass="32077">MRNFLSIHSDEHILGLALGKFDGMHLAHKELFKHLNKHCALLCIESQGLSLTPNKAPYSPCEIISVHFEDIAKWSGQQFIATLTQKFPNLQKLIVGYDFCFGKDRAFSASDLPHLFHGEIIIVPQFCMQGVGVHSSVIRELIRYGDMELANAMLGRYYHIQGEIIKGQNLGARQLYATINLQSQNYILPQDGVYASFTELEGEIMPSVCFIGHRFSTDRCFSIESHILDRNLTCRANNAKLYFVRKIRDNQSFSDLTLLKNRISKDIATAKDILHNAKQSCIV</sequence>
<dbReference type="PANTHER" id="PTHR22749:SF6">
    <property type="entry name" value="RIBOFLAVIN KINASE"/>
    <property type="match status" value="1"/>
</dbReference>
<comment type="pathway">
    <text evidence="2 15">Cofactor biosynthesis; FAD biosynthesis; FAD from FMN: step 1/1.</text>
</comment>
<protein>
    <recommendedName>
        <fullName evidence="15">Riboflavin biosynthesis protein</fullName>
    </recommendedName>
    <domain>
        <recommendedName>
            <fullName evidence="15">Riboflavin kinase</fullName>
            <ecNumber evidence="15">2.7.1.26</ecNumber>
        </recommendedName>
        <alternativeName>
            <fullName evidence="15">Flavokinase</fullName>
        </alternativeName>
    </domain>
    <domain>
        <recommendedName>
            <fullName evidence="15">FMN adenylyltransferase</fullName>
            <ecNumber evidence="15">2.7.7.2</ecNumber>
        </recommendedName>
        <alternativeName>
            <fullName evidence="15">FAD pyrophosphorylase</fullName>
        </alternativeName>
        <alternativeName>
            <fullName evidence="15">FAD synthase</fullName>
        </alternativeName>
    </domain>
</protein>
<evidence type="ECO:0000256" key="4">
    <source>
        <dbReference type="ARBA" id="ARBA00022630"/>
    </source>
</evidence>
<comment type="catalytic activity">
    <reaction evidence="14 15">
        <text>FMN + ATP + H(+) = FAD + diphosphate</text>
        <dbReference type="Rhea" id="RHEA:17237"/>
        <dbReference type="ChEBI" id="CHEBI:15378"/>
        <dbReference type="ChEBI" id="CHEBI:30616"/>
        <dbReference type="ChEBI" id="CHEBI:33019"/>
        <dbReference type="ChEBI" id="CHEBI:57692"/>
        <dbReference type="ChEBI" id="CHEBI:58210"/>
        <dbReference type="EC" id="2.7.7.2"/>
    </reaction>
</comment>
<keyword evidence="7 15" id="KW-0548">Nucleotidyltransferase</keyword>
<dbReference type="UniPathway" id="UPA00277">
    <property type="reaction ID" value="UER00407"/>
</dbReference>
<comment type="similarity">
    <text evidence="15">Belongs to the ribF family.</text>
</comment>
<evidence type="ECO:0000313" key="18">
    <source>
        <dbReference type="Proteomes" id="UP000029733"/>
    </source>
</evidence>
<dbReference type="RefSeq" id="WP_034356936.1">
    <property type="nucleotide sequence ID" value="NZ_JRPR02000002.1"/>
</dbReference>
<evidence type="ECO:0000259" key="16">
    <source>
        <dbReference type="SMART" id="SM00904"/>
    </source>
</evidence>
<evidence type="ECO:0000256" key="13">
    <source>
        <dbReference type="ARBA" id="ARBA00047880"/>
    </source>
</evidence>
<feature type="domain" description="Riboflavin kinase" evidence="16">
    <location>
        <begin position="153"/>
        <end position="275"/>
    </location>
</feature>
<dbReference type="OrthoDB" id="9803667at2"/>
<evidence type="ECO:0000256" key="11">
    <source>
        <dbReference type="ARBA" id="ARBA00022840"/>
    </source>
</evidence>
<keyword evidence="9 15" id="KW-0418">Kinase</keyword>
<dbReference type="InterPro" id="IPR002606">
    <property type="entry name" value="Riboflavin_kinase_bac"/>
</dbReference>
<keyword evidence="18" id="KW-1185">Reference proteome</keyword>
<dbReference type="Pfam" id="PF01687">
    <property type="entry name" value="Flavokinase"/>
    <property type="match status" value="1"/>
</dbReference>
<keyword evidence="12" id="KW-0511">Multifunctional enzyme</keyword>
<evidence type="ECO:0000256" key="12">
    <source>
        <dbReference type="ARBA" id="ARBA00023268"/>
    </source>
</evidence>
<evidence type="ECO:0000256" key="7">
    <source>
        <dbReference type="ARBA" id="ARBA00022695"/>
    </source>
</evidence>
<comment type="pathway">
    <text evidence="3 15">Cofactor biosynthesis; FMN biosynthesis; FMN from riboflavin (ATP route): step 1/1.</text>
</comment>
<dbReference type="Gene3D" id="2.40.30.30">
    <property type="entry name" value="Riboflavin kinase-like"/>
    <property type="match status" value="1"/>
</dbReference>
<dbReference type="AlphaFoldDB" id="A0A4U8TAT8"/>
<keyword evidence="11 15" id="KW-0067">ATP-binding</keyword>
<keyword evidence="4 15" id="KW-0285">Flavoprotein</keyword>
<dbReference type="GO" id="GO:0008531">
    <property type="term" value="F:riboflavin kinase activity"/>
    <property type="evidence" value="ECO:0007669"/>
    <property type="project" value="UniProtKB-UniRule"/>
</dbReference>
<dbReference type="SUPFAM" id="SSF52374">
    <property type="entry name" value="Nucleotidylyl transferase"/>
    <property type="match status" value="1"/>
</dbReference>
<organism evidence="17 18">
    <name type="scientific">Helicobacter jaachi</name>
    <dbReference type="NCBI Taxonomy" id="1677920"/>
    <lineage>
        <taxon>Bacteria</taxon>
        <taxon>Pseudomonadati</taxon>
        <taxon>Campylobacterota</taxon>
        <taxon>Epsilonproteobacteria</taxon>
        <taxon>Campylobacterales</taxon>
        <taxon>Helicobacteraceae</taxon>
        <taxon>Helicobacter</taxon>
    </lineage>
</organism>
<dbReference type="GO" id="GO:0006747">
    <property type="term" value="P:FAD biosynthetic process"/>
    <property type="evidence" value="ECO:0007669"/>
    <property type="project" value="UniProtKB-UniRule"/>
</dbReference>
<keyword evidence="5 15" id="KW-0288">FMN</keyword>
<evidence type="ECO:0000313" key="17">
    <source>
        <dbReference type="EMBL" id="TLD96981.1"/>
    </source>
</evidence>
<evidence type="ECO:0000256" key="1">
    <source>
        <dbReference type="ARBA" id="ARBA00002121"/>
    </source>
</evidence>
<dbReference type="STRING" id="1677920.LS71_09070"/>
<comment type="catalytic activity">
    <reaction evidence="13 15">
        <text>riboflavin + ATP = FMN + ADP + H(+)</text>
        <dbReference type="Rhea" id="RHEA:14357"/>
        <dbReference type="ChEBI" id="CHEBI:15378"/>
        <dbReference type="ChEBI" id="CHEBI:30616"/>
        <dbReference type="ChEBI" id="CHEBI:57986"/>
        <dbReference type="ChEBI" id="CHEBI:58210"/>
        <dbReference type="ChEBI" id="CHEBI:456216"/>
        <dbReference type="EC" id="2.7.1.26"/>
    </reaction>
</comment>
<dbReference type="PANTHER" id="PTHR22749">
    <property type="entry name" value="RIBOFLAVIN KINASE/FMN ADENYLYLTRANSFERASE"/>
    <property type="match status" value="1"/>
</dbReference>
<dbReference type="NCBIfam" id="NF004162">
    <property type="entry name" value="PRK05627.1-5"/>
    <property type="match status" value="1"/>
</dbReference>